<evidence type="ECO:0000313" key="4">
    <source>
        <dbReference type="EMBL" id="ETW87218.1"/>
    </source>
</evidence>
<dbReference type="OrthoDB" id="439917at2759"/>
<evidence type="ECO:0000256" key="2">
    <source>
        <dbReference type="SAM" id="SignalP"/>
    </source>
</evidence>
<dbReference type="Pfam" id="PF21671">
    <property type="entry name" value="CPL1-like"/>
    <property type="match status" value="1"/>
</dbReference>
<dbReference type="InterPro" id="IPR048661">
    <property type="entry name" value="CPL1-like"/>
</dbReference>
<dbReference type="InterPro" id="IPR038955">
    <property type="entry name" value="PriA/CPL1_fungi"/>
</dbReference>
<evidence type="ECO:0000313" key="5">
    <source>
        <dbReference type="Proteomes" id="UP000030671"/>
    </source>
</evidence>
<dbReference type="GeneID" id="20672555"/>
<feature type="signal peptide" evidence="2">
    <location>
        <begin position="1"/>
        <end position="23"/>
    </location>
</feature>
<feature type="chain" id="PRO_5004844370" description="Protein CPL1-like domain-containing protein" evidence="2">
    <location>
        <begin position="24"/>
        <end position="299"/>
    </location>
</feature>
<sequence length="299" mass="30961">MTMGRLLVAAFAVLATALPLAAATDCGSGEFWYENKSCCVKQGTPQAPPSPPSGKACPASGNWYWSSEKSCCLPSSKPPSGNPAPTCPSTHSWSYGDSVCNPNTPRSPSTPSSSDCSSSEFWYSPKGCCLPHGGVPNPPSPPSGSECPTSGWYWGKDQGCCVPHHPPANNPPPQCPGGWDWISNTWKCQPSPPSHPTQPPSTPSGTHKKSRKARAASLCPTGLNACPIANVSGLSSDYECIDTTQELESCGGCLSTGAGQDCTAIKGAWNVGCEQGSCAVYNCMTGYKLSSSGKSCIAA</sequence>
<proteinExistence type="predicted"/>
<dbReference type="eggNOG" id="ENOG502SA2G">
    <property type="taxonomic scope" value="Eukaryota"/>
</dbReference>
<keyword evidence="5" id="KW-1185">Reference proteome</keyword>
<organism evidence="4 5">
    <name type="scientific">Heterobasidion irregulare (strain TC 32-1)</name>
    <dbReference type="NCBI Taxonomy" id="747525"/>
    <lineage>
        <taxon>Eukaryota</taxon>
        <taxon>Fungi</taxon>
        <taxon>Dikarya</taxon>
        <taxon>Basidiomycota</taxon>
        <taxon>Agaricomycotina</taxon>
        <taxon>Agaricomycetes</taxon>
        <taxon>Russulales</taxon>
        <taxon>Bondarzewiaceae</taxon>
        <taxon>Heterobasidion</taxon>
        <taxon>Heterobasidion annosum species complex</taxon>
    </lineage>
</organism>
<dbReference type="PANTHER" id="PTHR35192:SF2">
    <property type="entry name" value="APPLE DOMAIN-CONTAINING PROTEIN"/>
    <property type="match status" value="1"/>
</dbReference>
<evidence type="ECO:0000256" key="1">
    <source>
        <dbReference type="SAM" id="MobiDB-lite"/>
    </source>
</evidence>
<dbReference type="InParanoid" id="W4KMZ8"/>
<dbReference type="RefSeq" id="XP_009541148.1">
    <property type="nucleotide sequence ID" value="XM_009542853.1"/>
</dbReference>
<protein>
    <recommendedName>
        <fullName evidence="3">Protein CPL1-like domain-containing protein</fullName>
    </recommendedName>
</protein>
<gene>
    <name evidence="4" type="ORF">HETIRDRAFT_406937</name>
</gene>
<feature type="compositionally biased region" description="Pro residues" evidence="1">
    <location>
        <begin position="190"/>
        <end position="202"/>
    </location>
</feature>
<name>W4KMZ8_HETIT</name>
<dbReference type="Proteomes" id="UP000030671">
    <property type="component" value="Unassembled WGS sequence"/>
</dbReference>
<feature type="region of interest" description="Disordered" evidence="1">
    <location>
        <begin position="189"/>
        <end position="208"/>
    </location>
</feature>
<dbReference type="EMBL" id="KI925454">
    <property type="protein sequence ID" value="ETW87218.1"/>
    <property type="molecule type" value="Genomic_DNA"/>
</dbReference>
<dbReference type="HOGENOM" id="CLU_053902_0_0_1"/>
<keyword evidence="2" id="KW-0732">Signal</keyword>
<dbReference type="AlphaFoldDB" id="W4KMZ8"/>
<accession>W4KMZ8</accession>
<evidence type="ECO:0000259" key="3">
    <source>
        <dbReference type="Pfam" id="PF21671"/>
    </source>
</evidence>
<dbReference type="KEGG" id="hir:HETIRDRAFT_406937"/>
<dbReference type="PANTHER" id="PTHR35192">
    <property type="entry name" value="PROTEIN, PUTATIVE-RELATED"/>
    <property type="match status" value="1"/>
</dbReference>
<reference evidence="4 5" key="1">
    <citation type="journal article" date="2012" name="New Phytol.">
        <title>Insight into trade-off between wood decay and parasitism from the genome of a fungal forest pathogen.</title>
        <authorList>
            <person name="Olson A."/>
            <person name="Aerts A."/>
            <person name="Asiegbu F."/>
            <person name="Belbahri L."/>
            <person name="Bouzid O."/>
            <person name="Broberg A."/>
            <person name="Canback B."/>
            <person name="Coutinho P.M."/>
            <person name="Cullen D."/>
            <person name="Dalman K."/>
            <person name="Deflorio G."/>
            <person name="van Diepen L.T."/>
            <person name="Dunand C."/>
            <person name="Duplessis S."/>
            <person name="Durling M."/>
            <person name="Gonthier P."/>
            <person name="Grimwood J."/>
            <person name="Fossdal C.G."/>
            <person name="Hansson D."/>
            <person name="Henrissat B."/>
            <person name="Hietala A."/>
            <person name="Himmelstrand K."/>
            <person name="Hoffmeister D."/>
            <person name="Hogberg N."/>
            <person name="James T.Y."/>
            <person name="Karlsson M."/>
            <person name="Kohler A."/>
            <person name="Kues U."/>
            <person name="Lee Y.H."/>
            <person name="Lin Y.C."/>
            <person name="Lind M."/>
            <person name="Lindquist E."/>
            <person name="Lombard V."/>
            <person name="Lucas S."/>
            <person name="Lunden K."/>
            <person name="Morin E."/>
            <person name="Murat C."/>
            <person name="Park J."/>
            <person name="Raffaello T."/>
            <person name="Rouze P."/>
            <person name="Salamov A."/>
            <person name="Schmutz J."/>
            <person name="Solheim H."/>
            <person name="Stahlberg J."/>
            <person name="Velez H."/>
            <person name="de Vries R.P."/>
            <person name="Wiebenga A."/>
            <person name="Woodward S."/>
            <person name="Yakovlev I."/>
            <person name="Garbelotto M."/>
            <person name="Martin F."/>
            <person name="Grigoriev I.V."/>
            <person name="Stenlid J."/>
        </authorList>
    </citation>
    <scope>NUCLEOTIDE SEQUENCE [LARGE SCALE GENOMIC DNA]</scope>
    <source>
        <strain evidence="4 5">TC 32-1</strain>
    </source>
</reference>
<feature type="domain" description="Protein CPL1-like" evidence="3">
    <location>
        <begin position="238"/>
        <end position="297"/>
    </location>
</feature>